<evidence type="ECO:0000313" key="4">
    <source>
        <dbReference type="Proteomes" id="UP000219621"/>
    </source>
</evidence>
<name>A0A286GFD8_9PROT</name>
<dbReference type="Gene3D" id="3.40.50.1820">
    <property type="entry name" value="alpha/beta hydrolase"/>
    <property type="match status" value="1"/>
</dbReference>
<evidence type="ECO:0000259" key="2">
    <source>
        <dbReference type="Pfam" id="PF00561"/>
    </source>
</evidence>
<accession>A0A286GFD8</accession>
<dbReference type="SUPFAM" id="SSF53474">
    <property type="entry name" value="alpha/beta-Hydrolases"/>
    <property type="match status" value="1"/>
</dbReference>
<dbReference type="EMBL" id="OCNJ01000003">
    <property type="protein sequence ID" value="SOD94210.1"/>
    <property type="molecule type" value="Genomic_DNA"/>
</dbReference>
<keyword evidence="1" id="KW-0378">Hydrolase</keyword>
<feature type="domain" description="AB hydrolase-1" evidence="2">
    <location>
        <begin position="33"/>
        <end position="272"/>
    </location>
</feature>
<dbReference type="OrthoDB" id="9812774at2"/>
<dbReference type="PANTHER" id="PTHR43798">
    <property type="entry name" value="MONOACYLGLYCEROL LIPASE"/>
    <property type="match status" value="1"/>
</dbReference>
<protein>
    <submittedName>
        <fullName evidence="3">Proline iminopeptidase</fullName>
    </submittedName>
</protein>
<dbReference type="InterPro" id="IPR000073">
    <property type="entry name" value="AB_hydrolase_1"/>
</dbReference>
<proteinExistence type="predicted"/>
<gene>
    <name evidence="3" type="ORF">SAMN05421508_103410</name>
</gene>
<sequence length="293" mass="32379">MAADRLTGTLQRGPFALSYAVEGQGVPVLVVGSAVYYPRTFSADLRRHLRLAFVDHRGYGRATGTYGAEDMTLDRVIEDMEALRRHLDLRERVVVLGHSGHGYMALEYAKRYPQAVAAVALVGTGPSHRPEHMEQAERAWDEAVCPERKARSAADMSGLAAAVEADPDNRFVTFCLRMAARSWFDPAYDAAPLWQGVDVNLPVIDHLWGETFRDIDVGAGLPDLDRPVLLALGRFDYLVAPVEAWAPYRPLFRDLTVRVFERSGHTPQLEEPAAFDAVLLDWLGAKGLLPVAG</sequence>
<reference evidence="3 4" key="1">
    <citation type="submission" date="2017-09" db="EMBL/GenBank/DDBJ databases">
        <authorList>
            <person name="Ehlers B."/>
            <person name="Leendertz F.H."/>
        </authorList>
    </citation>
    <scope>NUCLEOTIDE SEQUENCE [LARGE SCALE GENOMIC DNA]</scope>
    <source>
        <strain evidence="3 4">USBA 140</strain>
    </source>
</reference>
<evidence type="ECO:0000256" key="1">
    <source>
        <dbReference type="ARBA" id="ARBA00022801"/>
    </source>
</evidence>
<dbReference type="RefSeq" id="WP_097278856.1">
    <property type="nucleotide sequence ID" value="NZ_OCNJ01000003.1"/>
</dbReference>
<dbReference type="GO" id="GO:0016020">
    <property type="term" value="C:membrane"/>
    <property type="evidence" value="ECO:0007669"/>
    <property type="project" value="TreeGrafter"/>
</dbReference>
<dbReference type="Proteomes" id="UP000219621">
    <property type="component" value="Unassembled WGS sequence"/>
</dbReference>
<dbReference type="Pfam" id="PF00561">
    <property type="entry name" value="Abhydrolase_1"/>
    <property type="match status" value="1"/>
</dbReference>
<keyword evidence="4" id="KW-1185">Reference proteome</keyword>
<dbReference type="InterPro" id="IPR050266">
    <property type="entry name" value="AB_hydrolase_sf"/>
</dbReference>
<dbReference type="InterPro" id="IPR029058">
    <property type="entry name" value="AB_hydrolase_fold"/>
</dbReference>
<dbReference type="AlphaFoldDB" id="A0A286GFD8"/>
<organism evidence="3 4">
    <name type="scientific">Caenispirillum bisanense</name>
    <dbReference type="NCBI Taxonomy" id="414052"/>
    <lineage>
        <taxon>Bacteria</taxon>
        <taxon>Pseudomonadati</taxon>
        <taxon>Pseudomonadota</taxon>
        <taxon>Alphaproteobacteria</taxon>
        <taxon>Rhodospirillales</taxon>
        <taxon>Novispirillaceae</taxon>
        <taxon>Caenispirillum</taxon>
    </lineage>
</organism>
<dbReference type="GO" id="GO:0016787">
    <property type="term" value="F:hydrolase activity"/>
    <property type="evidence" value="ECO:0007669"/>
    <property type="project" value="UniProtKB-KW"/>
</dbReference>
<evidence type="ECO:0000313" key="3">
    <source>
        <dbReference type="EMBL" id="SOD94210.1"/>
    </source>
</evidence>
<dbReference type="PANTHER" id="PTHR43798:SF31">
    <property type="entry name" value="AB HYDROLASE SUPERFAMILY PROTEIN YCLE"/>
    <property type="match status" value="1"/>
</dbReference>